<dbReference type="WBParaSite" id="HPBE_0002163401-mRNA-1">
    <property type="protein sequence ID" value="HPBE_0002163401-mRNA-1"/>
    <property type="gene ID" value="HPBE_0002163401"/>
</dbReference>
<dbReference type="EMBL" id="UZAH01033186">
    <property type="protein sequence ID" value="VDP27017.1"/>
    <property type="molecule type" value="Genomic_DNA"/>
</dbReference>
<evidence type="ECO:0000313" key="3">
    <source>
        <dbReference type="Proteomes" id="UP000050761"/>
    </source>
</evidence>
<feature type="domain" description="C6" evidence="1">
    <location>
        <begin position="257"/>
        <end position="348"/>
    </location>
</feature>
<dbReference type="PANTHER" id="PTHR21629">
    <property type="entry name" value="C6 DOMAIN-CONTAINING PROTEIN"/>
    <property type="match status" value="1"/>
</dbReference>
<reference evidence="2 3" key="1">
    <citation type="submission" date="2018-11" db="EMBL/GenBank/DDBJ databases">
        <authorList>
            <consortium name="Pathogen Informatics"/>
        </authorList>
    </citation>
    <scope>NUCLEOTIDE SEQUENCE [LARGE SCALE GENOMIC DNA]</scope>
</reference>
<feature type="domain" description="C6" evidence="1">
    <location>
        <begin position="18"/>
        <end position="96"/>
    </location>
</feature>
<accession>A0A3P8BIE7</accession>
<dbReference type="Pfam" id="PF01681">
    <property type="entry name" value="C6"/>
    <property type="match status" value="2"/>
</dbReference>
<dbReference type="InterPro" id="IPR002601">
    <property type="entry name" value="C6_domain"/>
</dbReference>
<sequence>MVIHLLTLTEVQISTGCCPFERRDVTGGKDSKYPTGFRTATAGNRRIREAGENATLYLNAGVAISSGDGSHTVKFSCNADGEWITSGGMVTSSVSCLVRIPCMACPQLRVSPLTSGYLNGFTTLLTSSNGTCRTIELTCEGNQAEDQLALVISGTVFEEGVGSLKTNLTCNDMMTWTTSDGYAVPFISCGIKMRGFWKCLVFVRNYDHNVNYYDFDDDNNHKHYDYNNNSSNYNDDTELIYVAPLLIGKETWHFALCDKCGNLQPAAAELTGGTYANGQLIVDHFTDLSNCRVVVIRCSADANYENATILFNKNIEVASAPTRISSSLTCSQQGTWMRLDEEIKTTSCRVSRKTDDTTEPPVLTTTVVTTTTTQAGSVPCSNCNRMLVTSVPSGYTNGFLMMNTFYTGDCINVELSCSAPDVSYPIFEWSLNDQCWNDAGKIPS</sequence>
<organism evidence="2">
    <name type="scientific">Heligmosomoides polygyrus</name>
    <name type="common">Parasitic roundworm</name>
    <dbReference type="NCBI Taxonomy" id="6339"/>
    <lineage>
        <taxon>Eukaryota</taxon>
        <taxon>Metazoa</taxon>
        <taxon>Ecdysozoa</taxon>
        <taxon>Nematoda</taxon>
        <taxon>Chromadorea</taxon>
        <taxon>Rhabditida</taxon>
        <taxon>Rhabditina</taxon>
        <taxon>Rhabditomorpha</taxon>
        <taxon>Strongyloidea</taxon>
        <taxon>Heligmosomidae</taxon>
        <taxon>Heligmosomoides</taxon>
    </lineage>
</organism>
<proteinExistence type="predicted"/>
<reference evidence="4" key="2">
    <citation type="submission" date="2019-09" db="UniProtKB">
        <authorList>
            <consortium name="WormBaseParasite"/>
        </authorList>
    </citation>
    <scope>IDENTIFICATION</scope>
</reference>
<feature type="domain" description="C6" evidence="1">
    <location>
        <begin position="102"/>
        <end position="189"/>
    </location>
</feature>
<name>A0A3P8BIE7_HELPZ</name>
<keyword evidence="3" id="KW-1185">Reference proteome</keyword>
<evidence type="ECO:0000313" key="4">
    <source>
        <dbReference type="WBParaSite" id="HPBE_0002163401-mRNA-1"/>
    </source>
</evidence>
<dbReference type="AlphaFoldDB" id="A0A3P8BIE7"/>
<dbReference type="PANTHER" id="PTHR21629:SF5">
    <property type="entry name" value="C6 DOMAIN-CONTAINING PROTEIN"/>
    <property type="match status" value="1"/>
</dbReference>
<protein>
    <submittedName>
        <fullName evidence="4">Sushi domain-containing protein</fullName>
    </submittedName>
</protein>
<dbReference type="OrthoDB" id="5873713at2759"/>
<evidence type="ECO:0000313" key="2">
    <source>
        <dbReference type="EMBL" id="VDP27017.1"/>
    </source>
</evidence>
<evidence type="ECO:0000259" key="1">
    <source>
        <dbReference type="SMART" id="SM01048"/>
    </source>
</evidence>
<dbReference type="Proteomes" id="UP000050761">
    <property type="component" value="Unassembled WGS sequence"/>
</dbReference>
<gene>
    <name evidence="2" type="ORF">HPBE_LOCUS21633</name>
</gene>
<dbReference type="SMART" id="SM01048">
    <property type="entry name" value="C6"/>
    <property type="match status" value="3"/>
</dbReference>